<accession>A0A1I0RY60</accession>
<feature type="domain" description="N-acetyltransferase" evidence="1">
    <location>
        <begin position="158"/>
        <end position="292"/>
    </location>
</feature>
<gene>
    <name evidence="2" type="ORF">SAMN05421659_1331</name>
</gene>
<evidence type="ECO:0000313" key="2">
    <source>
        <dbReference type="EMBL" id="SEW46441.1"/>
    </source>
</evidence>
<reference evidence="2 3" key="1">
    <citation type="submission" date="2016-10" db="EMBL/GenBank/DDBJ databases">
        <authorList>
            <person name="de Groot N.N."/>
        </authorList>
    </citation>
    <scope>NUCLEOTIDE SEQUENCE [LARGE SCALE GENOMIC DNA]</scope>
    <source>
        <strain evidence="2 3">DSM 9179</strain>
    </source>
</reference>
<dbReference type="AlphaFoldDB" id="A0A1I0RY60"/>
<dbReference type="Gene3D" id="3.40.630.30">
    <property type="match status" value="1"/>
</dbReference>
<sequence length="292" mass="34672">MNFSVEKYKNFQRFNEQYEEIYQFLLAVADNRYNEHFHWGRFEWMMMHTMLDVDKLNRVAIFRDENDKIAGLVTYDTEFEDSTYLIHLRNDIDLLKLMVDFALLNYENNGKIVIKVNSNDDILCDVLSKYQFIKKNKNHTVLQIGLSRDLTYQIPPNYKISPKNLVCDDWKYQMVIHKGFNHEGIPEKWNDDFFKSTPNYNCAFSVFAMNIDEYCAHCGIWYTKGETAYIEPVVTIPECRKIGLAKAVVYEAMNRAKELGAKRAIVLSGKEFYYRIGFEMSSEVYCWEYNKF</sequence>
<dbReference type="EMBL" id="FOJI01000033">
    <property type="protein sequence ID" value="SEW46441.1"/>
    <property type="molecule type" value="Genomic_DNA"/>
</dbReference>
<dbReference type="CDD" id="cd04301">
    <property type="entry name" value="NAT_SF"/>
    <property type="match status" value="1"/>
</dbReference>
<dbReference type="GO" id="GO:0016747">
    <property type="term" value="F:acyltransferase activity, transferring groups other than amino-acyl groups"/>
    <property type="evidence" value="ECO:0007669"/>
    <property type="project" value="InterPro"/>
</dbReference>
<dbReference type="STRING" id="99656.SAMN05421659_1331"/>
<name>A0A1I0RY60_9FIRM</name>
<dbReference type="OrthoDB" id="62792at2"/>
<organism evidence="2 3">
    <name type="scientific">[Clostridium] fimetarium</name>
    <dbReference type="NCBI Taxonomy" id="99656"/>
    <lineage>
        <taxon>Bacteria</taxon>
        <taxon>Bacillati</taxon>
        <taxon>Bacillota</taxon>
        <taxon>Clostridia</taxon>
        <taxon>Lachnospirales</taxon>
        <taxon>Lachnospiraceae</taxon>
    </lineage>
</organism>
<evidence type="ECO:0000313" key="3">
    <source>
        <dbReference type="Proteomes" id="UP000199701"/>
    </source>
</evidence>
<proteinExistence type="predicted"/>
<dbReference type="RefSeq" id="WP_092458381.1">
    <property type="nucleotide sequence ID" value="NZ_FOJI01000033.1"/>
</dbReference>
<protein>
    <submittedName>
        <fullName evidence="2">Acetyltransferase (GNAT) family protein</fullName>
    </submittedName>
</protein>
<dbReference type="Pfam" id="PF00583">
    <property type="entry name" value="Acetyltransf_1"/>
    <property type="match status" value="1"/>
</dbReference>
<dbReference type="PROSITE" id="PS51186">
    <property type="entry name" value="GNAT"/>
    <property type="match status" value="1"/>
</dbReference>
<keyword evidence="2" id="KW-0808">Transferase</keyword>
<dbReference type="SUPFAM" id="SSF55729">
    <property type="entry name" value="Acyl-CoA N-acyltransferases (Nat)"/>
    <property type="match status" value="1"/>
</dbReference>
<keyword evidence="3" id="KW-1185">Reference proteome</keyword>
<evidence type="ECO:0000259" key="1">
    <source>
        <dbReference type="PROSITE" id="PS51186"/>
    </source>
</evidence>
<dbReference type="Proteomes" id="UP000199701">
    <property type="component" value="Unassembled WGS sequence"/>
</dbReference>
<dbReference type="InterPro" id="IPR016181">
    <property type="entry name" value="Acyl_CoA_acyltransferase"/>
</dbReference>
<dbReference type="InterPro" id="IPR000182">
    <property type="entry name" value="GNAT_dom"/>
</dbReference>